<keyword evidence="2" id="KW-0255">Endonuclease</keyword>
<dbReference type="GO" id="GO:0000214">
    <property type="term" value="C:tRNA-intron endonuclease complex"/>
    <property type="evidence" value="ECO:0007669"/>
    <property type="project" value="TreeGrafter"/>
</dbReference>
<dbReference type="InterPro" id="IPR036167">
    <property type="entry name" value="tRNA_intron_Endo_cat-like_sf"/>
</dbReference>
<reference evidence="2" key="1">
    <citation type="submission" date="2013-07" db="EMBL/GenBank/DDBJ databases">
        <authorList>
            <person name="Geib S."/>
        </authorList>
    </citation>
    <scope>NUCLEOTIDE SEQUENCE</scope>
</reference>
<dbReference type="PANTHER" id="PTHR21227">
    <property type="entry name" value="TRNA-SPLICING ENDONUCLEASE SUBUNIT SEN2"/>
    <property type="match status" value="1"/>
</dbReference>
<organism evidence="2">
    <name type="scientific">Ceratitis capitata</name>
    <name type="common">Mediterranean fruit fly</name>
    <name type="synonym">Tephritis capitata</name>
    <dbReference type="NCBI Taxonomy" id="7213"/>
    <lineage>
        <taxon>Eukaryota</taxon>
        <taxon>Metazoa</taxon>
        <taxon>Ecdysozoa</taxon>
        <taxon>Arthropoda</taxon>
        <taxon>Hexapoda</taxon>
        <taxon>Insecta</taxon>
        <taxon>Pterygota</taxon>
        <taxon>Neoptera</taxon>
        <taxon>Endopterygota</taxon>
        <taxon>Diptera</taxon>
        <taxon>Brachycera</taxon>
        <taxon>Muscomorpha</taxon>
        <taxon>Tephritoidea</taxon>
        <taxon>Tephritidae</taxon>
        <taxon>Ceratitis</taxon>
        <taxon>Ceratitis</taxon>
    </lineage>
</organism>
<dbReference type="GO" id="GO:0003676">
    <property type="term" value="F:nucleic acid binding"/>
    <property type="evidence" value="ECO:0007669"/>
    <property type="project" value="InterPro"/>
</dbReference>
<sequence length="150" mass="16587">MLFTPVIKRKKGAGRNALVPPFPDKHAIVKGVFTGLSVEVYDTESIKAIYENGFYGKGSKSRGAPQVVTRNVTDVAECLTLELEEAAFLAYIFGALSIQNIENNEVKWAEFLNAAQTINSQFIESFACYMYLKSKGWIIKSGIKFGGNFC</sequence>
<gene>
    <name evidence="2" type="primary">ENDA</name>
</gene>
<dbReference type="InterPro" id="IPR006678">
    <property type="entry name" value="tRNA_intron_Endonuc_N"/>
</dbReference>
<evidence type="ECO:0000259" key="1">
    <source>
        <dbReference type="Pfam" id="PF02778"/>
    </source>
</evidence>
<dbReference type="InterPro" id="IPR011856">
    <property type="entry name" value="tRNA_endonuc-like_dom_sf"/>
</dbReference>
<dbReference type="Pfam" id="PF02778">
    <property type="entry name" value="tRNA_int_endo_N"/>
    <property type="match status" value="1"/>
</dbReference>
<dbReference type="InterPro" id="IPR036740">
    <property type="entry name" value="tRNA_intron_Endonuc_N_sf"/>
</dbReference>
<keyword evidence="2" id="KW-0378">Hydrolase</keyword>
<feature type="domain" description="tRNA intron endonuclease N-terminal" evidence="1">
    <location>
        <begin position="29"/>
        <end position="111"/>
    </location>
</feature>
<dbReference type="AlphaFoldDB" id="W8C9K7"/>
<dbReference type="GO" id="GO:0000213">
    <property type="term" value="F:tRNA-intron lyase activity"/>
    <property type="evidence" value="ECO:0007669"/>
    <property type="project" value="InterPro"/>
</dbReference>
<dbReference type="GO" id="GO:0005737">
    <property type="term" value="C:cytoplasm"/>
    <property type="evidence" value="ECO:0007669"/>
    <property type="project" value="TreeGrafter"/>
</dbReference>
<name>W8C9K7_CERCA</name>
<dbReference type="Gene3D" id="3.40.1170.20">
    <property type="entry name" value="tRNA intron endonuclease, N-terminal domain"/>
    <property type="match status" value="1"/>
</dbReference>
<dbReference type="OrthoDB" id="10249562at2759"/>
<dbReference type="EMBL" id="GAMC01006556">
    <property type="protein sequence ID" value="JAB99999.1"/>
    <property type="molecule type" value="mRNA"/>
</dbReference>
<reference evidence="2" key="2">
    <citation type="journal article" date="2014" name="BMC Genomics">
        <title>A genomic perspective to assessing quality of mass-reared SIT flies used in Mediterranean fruit fly (Ceratitis capitata) eradication in California.</title>
        <authorList>
            <person name="Calla B."/>
            <person name="Hall B."/>
            <person name="Hou S."/>
            <person name="Geib S.M."/>
        </authorList>
    </citation>
    <scope>NUCLEOTIDE SEQUENCE</scope>
</reference>
<proteinExistence type="evidence at transcript level"/>
<accession>W8C9K7</accession>
<dbReference type="Gene3D" id="3.40.1350.10">
    <property type="match status" value="1"/>
</dbReference>
<evidence type="ECO:0000313" key="2">
    <source>
        <dbReference type="EMBL" id="JAB99999.1"/>
    </source>
</evidence>
<dbReference type="SUPFAM" id="SSF53032">
    <property type="entry name" value="tRNA-intron endonuclease catalytic domain-like"/>
    <property type="match status" value="1"/>
</dbReference>
<dbReference type="PANTHER" id="PTHR21227:SF0">
    <property type="entry name" value="TRNA-SPLICING ENDONUCLEASE SUBUNIT SEN2"/>
    <property type="match status" value="1"/>
</dbReference>
<protein>
    <submittedName>
        <fullName evidence="2">tRNA-splicing endonuclease</fullName>
    </submittedName>
</protein>
<keyword evidence="2" id="KW-0540">Nuclease</keyword>
<dbReference type="InterPro" id="IPR006676">
    <property type="entry name" value="tRNA_splic"/>
</dbReference>
<dbReference type="GO" id="GO:0000379">
    <property type="term" value="P:tRNA-type intron splice site recognition and cleavage"/>
    <property type="evidence" value="ECO:0007669"/>
    <property type="project" value="TreeGrafter"/>
</dbReference>
<dbReference type="SUPFAM" id="SSF55267">
    <property type="entry name" value="tRNA-intron endonuclease N-terminal domain-like"/>
    <property type="match status" value="1"/>
</dbReference>